<feature type="transmembrane region" description="Helical" evidence="1">
    <location>
        <begin position="228"/>
        <end position="245"/>
    </location>
</feature>
<keyword evidence="1" id="KW-0812">Transmembrane</keyword>
<keyword evidence="1" id="KW-0472">Membrane</keyword>
<name>A0A2Y9C5I4_9FIRM</name>
<reference evidence="2 3" key="1">
    <citation type="submission" date="2018-05" db="EMBL/GenBank/DDBJ databases">
        <title>The Hungate 1000. A catalogue of reference genomes from the rumen microbiome.</title>
        <authorList>
            <person name="Kelly W."/>
        </authorList>
    </citation>
    <scope>NUCLEOTIDE SEQUENCE [LARGE SCALE GENOMIC DNA]</scope>
    <source>
        <strain evidence="2 3">NLAE-zl-C242</strain>
    </source>
</reference>
<feature type="transmembrane region" description="Helical" evidence="1">
    <location>
        <begin position="199"/>
        <end position="216"/>
    </location>
</feature>
<protein>
    <recommendedName>
        <fullName evidence="4">ABC-2 family transporter protein</fullName>
    </recommendedName>
</protein>
<feature type="transmembrane region" description="Helical" evidence="1">
    <location>
        <begin position="92"/>
        <end position="112"/>
    </location>
</feature>
<dbReference type="RefSeq" id="WP_109731738.1">
    <property type="nucleotide sequence ID" value="NZ_BAAACK010000003.1"/>
</dbReference>
<accession>A0A2Y9C5I4</accession>
<gene>
    <name evidence="2" type="ORF">A8806_10868</name>
</gene>
<keyword evidence="1" id="KW-1133">Transmembrane helix</keyword>
<evidence type="ECO:0008006" key="4">
    <source>
        <dbReference type="Google" id="ProtNLM"/>
    </source>
</evidence>
<feature type="transmembrane region" description="Helical" evidence="1">
    <location>
        <begin position="169"/>
        <end position="187"/>
    </location>
</feature>
<comment type="caution">
    <text evidence="2">The sequence shown here is derived from an EMBL/GenBank/DDBJ whole genome shotgun (WGS) entry which is preliminary data.</text>
</comment>
<proteinExistence type="predicted"/>
<evidence type="ECO:0000313" key="2">
    <source>
        <dbReference type="EMBL" id="PWJ28553.1"/>
    </source>
</evidence>
<dbReference type="Proteomes" id="UP000245845">
    <property type="component" value="Unassembled WGS sequence"/>
</dbReference>
<dbReference type="OrthoDB" id="2067169at2"/>
<evidence type="ECO:0000256" key="1">
    <source>
        <dbReference type="SAM" id="Phobius"/>
    </source>
</evidence>
<dbReference type="AlphaFoldDB" id="A0A2Y9C5I4"/>
<keyword evidence="3" id="KW-1185">Reference proteome</keyword>
<dbReference type="EMBL" id="QGDL01000008">
    <property type="protein sequence ID" value="PWJ28553.1"/>
    <property type="molecule type" value="Genomic_DNA"/>
</dbReference>
<evidence type="ECO:0000313" key="3">
    <source>
        <dbReference type="Proteomes" id="UP000245845"/>
    </source>
</evidence>
<sequence length="260" mass="29847">MKLSKKKLAGEINAEIRRRTPEIHQEHLEDTILHANALYERRGKRERIGFWGLLLRQVRFIGWKVWFIQFVILIILIRMIGFIFLASGPARHIPYVLCASGILMVWTAVPMIERSIRYRMFEIENTTLFSAGRLTTARLIIISGGIFVMAAAVMCLMTIKFLYSFSEVVFSFILPLMAASALFLYLFRRLKIQSLMKGCNLAGGTSITIVLLLDRVSGYNPMDLPKTAGWILCILCLMLSIVQVIKMWEKECYEEIPEFG</sequence>
<organism evidence="2 3">
    <name type="scientific">Faecalicatena orotica</name>
    <dbReference type="NCBI Taxonomy" id="1544"/>
    <lineage>
        <taxon>Bacteria</taxon>
        <taxon>Bacillati</taxon>
        <taxon>Bacillota</taxon>
        <taxon>Clostridia</taxon>
        <taxon>Lachnospirales</taxon>
        <taxon>Lachnospiraceae</taxon>
        <taxon>Faecalicatena</taxon>
    </lineage>
</organism>
<feature type="transmembrane region" description="Helical" evidence="1">
    <location>
        <begin position="139"/>
        <end position="163"/>
    </location>
</feature>
<feature type="transmembrane region" description="Helical" evidence="1">
    <location>
        <begin position="65"/>
        <end position="86"/>
    </location>
</feature>